<proteinExistence type="inferred from homology"/>
<feature type="transmembrane region" description="Helical" evidence="3">
    <location>
        <begin position="79"/>
        <end position="100"/>
    </location>
</feature>
<comment type="similarity">
    <text evidence="1 2">Belongs to the BioY family.</text>
</comment>
<organism evidence="4 5">
    <name type="scientific">Alkalibacter saccharofermentans DSM 14828</name>
    <dbReference type="NCBI Taxonomy" id="1120975"/>
    <lineage>
        <taxon>Bacteria</taxon>
        <taxon>Bacillati</taxon>
        <taxon>Bacillota</taxon>
        <taxon>Clostridia</taxon>
        <taxon>Eubacteriales</taxon>
        <taxon>Eubacteriaceae</taxon>
        <taxon>Alkalibacter</taxon>
    </lineage>
</organism>
<evidence type="ECO:0000313" key="5">
    <source>
        <dbReference type="Proteomes" id="UP000184251"/>
    </source>
</evidence>
<keyword evidence="5" id="KW-1185">Reference proteome</keyword>
<keyword evidence="3" id="KW-0812">Transmembrane</keyword>
<keyword evidence="2 3" id="KW-0472">Membrane</keyword>
<keyword evidence="2" id="KW-0813">Transport</keyword>
<dbReference type="Gene3D" id="1.10.1760.20">
    <property type="match status" value="1"/>
</dbReference>
<dbReference type="AlphaFoldDB" id="A0A1M4ZIL7"/>
<feature type="transmembrane region" description="Helical" evidence="3">
    <location>
        <begin position="12"/>
        <end position="31"/>
    </location>
</feature>
<dbReference type="GO" id="GO:0005886">
    <property type="term" value="C:plasma membrane"/>
    <property type="evidence" value="ECO:0007669"/>
    <property type="project" value="UniProtKB-SubCell"/>
</dbReference>
<dbReference type="PIRSF" id="PIRSF016661">
    <property type="entry name" value="BioY"/>
    <property type="match status" value="1"/>
</dbReference>
<reference evidence="4 5" key="1">
    <citation type="submission" date="2016-11" db="EMBL/GenBank/DDBJ databases">
        <authorList>
            <person name="Jaros S."/>
            <person name="Januszkiewicz K."/>
            <person name="Wedrychowicz H."/>
        </authorList>
    </citation>
    <scope>NUCLEOTIDE SEQUENCE [LARGE SCALE GENOMIC DNA]</scope>
    <source>
        <strain evidence="4 5">DSM 14828</strain>
    </source>
</reference>
<keyword evidence="2" id="KW-1003">Cell membrane</keyword>
<evidence type="ECO:0000256" key="2">
    <source>
        <dbReference type="PIRNR" id="PIRNR016661"/>
    </source>
</evidence>
<gene>
    <name evidence="4" type="ORF">SAMN02746064_02047</name>
</gene>
<evidence type="ECO:0000313" key="4">
    <source>
        <dbReference type="EMBL" id="SHF17416.1"/>
    </source>
</evidence>
<protein>
    <recommendedName>
        <fullName evidence="2">Biotin transporter</fullName>
    </recommendedName>
</protein>
<evidence type="ECO:0000256" key="1">
    <source>
        <dbReference type="ARBA" id="ARBA00010692"/>
    </source>
</evidence>
<dbReference type="RefSeq" id="WP_242945501.1">
    <property type="nucleotide sequence ID" value="NZ_FQTU01000017.1"/>
</dbReference>
<dbReference type="PANTHER" id="PTHR34295">
    <property type="entry name" value="BIOTIN TRANSPORTER BIOY"/>
    <property type="match status" value="1"/>
</dbReference>
<feature type="transmembrane region" description="Helical" evidence="3">
    <location>
        <begin position="112"/>
        <end position="136"/>
    </location>
</feature>
<dbReference type="GO" id="GO:0015225">
    <property type="term" value="F:biotin transmembrane transporter activity"/>
    <property type="evidence" value="ECO:0007669"/>
    <property type="project" value="UniProtKB-UniRule"/>
</dbReference>
<feature type="transmembrane region" description="Helical" evidence="3">
    <location>
        <begin position="52"/>
        <end position="73"/>
    </location>
</feature>
<keyword evidence="3" id="KW-1133">Transmembrane helix</keyword>
<dbReference type="STRING" id="1120975.SAMN02746064_02047"/>
<dbReference type="EMBL" id="FQTU01000017">
    <property type="protein sequence ID" value="SHF17416.1"/>
    <property type="molecule type" value="Genomic_DNA"/>
</dbReference>
<dbReference type="Pfam" id="PF02632">
    <property type="entry name" value="BioY"/>
    <property type="match status" value="1"/>
</dbReference>
<name>A0A1M4ZIL7_9FIRM</name>
<evidence type="ECO:0000256" key="3">
    <source>
        <dbReference type="SAM" id="Phobius"/>
    </source>
</evidence>
<comment type="subcellular location">
    <subcellularLocation>
        <location evidence="2">Cell membrane</location>
        <topology evidence="2">Multi-pass membrane protein</topology>
    </subcellularLocation>
</comment>
<feature type="transmembrane region" description="Helical" evidence="3">
    <location>
        <begin position="156"/>
        <end position="175"/>
    </location>
</feature>
<sequence>METNRLNARTMIYCAIFSALIIVGALTRVPVPMIPFTLQFMFTNLAGMMLGPIYGALSVTIYVILGLIGLPVFANGGGIGYIFQPTFGYLLAFILAAYVAGKMTRKEENRNLLGYIKASITGLLIVYVLGFVYYYLLASFVLGLNVNPSVLFLHAFLLPLPGDILSCFLGSVLALRVPMVRRSLDTV</sequence>
<dbReference type="PANTHER" id="PTHR34295:SF1">
    <property type="entry name" value="BIOTIN TRANSPORTER BIOY"/>
    <property type="match status" value="1"/>
</dbReference>
<dbReference type="InterPro" id="IPR003784">
    <property type="entry name" value="BioY"/>
</dbReference>
<accession>A0A1M4ZIL7</accession>
<dbReference type="Proteomes" id="UP000184251">
    <property type="component" value="Unassembled WGS sequence"/>
</dbReference>